<organism evidence="1">
    <name type="scientific">Mycosarcoma maydis</name>
    <name type="common">Corn smut fungus</name>
    <name type="synonym">Ustilago maydis</name>
    <dbReference type="NCBI Taxonomy" id="5270"/>
    <lineage>
        <taxon>Eukaryota</taxon>
        <taxon>Fungi</taxon>
        <taxon>Dikarya</taxon>
        <taxon>Basidiomycota</taxon>
        <taxon>Ustilaginomycotina</taxon>
        <taxon>Ustilaginomycetes</taxon>
        <taxon>Ustilaginales</taxon>
        <taxon>Ustilaginaceae</taxon>
        <taxon>Mycosarcoma</taxon>
    </lineage>
</organism>
<protein>
    <submittedName>
        <fullName evidence="1">Rga2 protein</fullName>
    </submittedName>
</protein>
<reference evidence="1" key="1">
    <citation type="journal article" date="1992" name="Cell">
        <title>The a mating type locus of U. maydis specifies cell signaling components.</title>
        <authorList>
            <person name="Boelker M."/>
            <person name="Urban M."/>
            <person name="Kahmann R."/>
        </authorList>
    </citation>
    <scope>NUCLEOTIDE SEQUENCE</scope>
</reference>
<dbReference type="AlphaFoldDB" id="Q99097"/>
<evidence type="ECO:0000313" key="1">
    <source>
        <dbReference type="EMBL" id="AAA99770.1"/>
    </source>
</evidence>
<reference evidence="1" key="2">
    <citation type="journal article" date="1996" name="Mol. Gen. Genet.">
        <title>The biallelic a mating type locus of Ustilago maydis: remnants of an additional pheromone gene indicate evolution from a multiallelic ancestor.</title>
        <authorList>
            <person name="Urban M."/>
            <person name="Kahmann R."/>
            <person name="Boelker M."/>
        </authorList>
    </citation>
    <scope>NUCLEOTIDE SEQUENCE</scope>
</reference>
<dbReference type="EMBL" id="U37796">
    <property type="protein sequence ID" value="AAA99770.1"/>
    <property type="molecule type" value="Genomic_DNA"/>
</dbReference>
<dbReference type="PIR" id="S64691">
    <property type="entry name" value="S64691"/>
</dbReference>
<accession>Q99097</accession>
<gene>
    <name evidence="1" type="primary">rga2</name>
</gene>
<sequence>MEKIRPTLRVATLTREQFRRRMVGDKPSWIDLVDSFTPLALDQVIFTDQYSLRCPADAPRLSRRWVARGIPRNIQDRRQLCSRLSPITYHAFDNRFGRFDDLSWKVSSTETRRIWMSLSALKLPTQAMLHTDALRCLRDFTRILNLTQCPRRWRRKRF</sequence>
<name>Q99097_MYCMD</name>
<proteinExistence type="predicted"/>